<dbReference type="Pfam" id="PF01850">
    <property type="entry name" value="PIN"/>
    <property type="match status" value="1"/>
</dbReference>
<accession>A0A7J9RSS0</accession>
<organism evidence="2 3">
    <name type="scientific">Sulfurisphaera ohwakuensis</name>
    <dbReference type="NCBI Taxonomy" id="69656"/>
    <lineage>
        <taxon>Archaea</taxon>
        <taxon>Thermoproteota</taxon>
        <taxon>Thermoprotei</taxon>
        <taxon>Sulfolobales</taxon>
        <taxon>Sulfolobaceae</taxon>
        <taxon>Sulfurisphaera</taxon>
    </lineage>
</organism>
<feature type="domain" description="PIN" evidence="1">
    <location>
        <begin position="2"/>
        <end position="95"/>
    </location>
</feature>
<evidence type="ECO:0000313" key="2">
    <source>
        <dbReference type="EMBL" id="MBB5254038.1"/>
    </source>
</evidence>
<name>A0A7J9RSS0_SULOH</name>
<reference evidence="2 3" key="1">
    <citation type="submission" date="2020-08" db="EMBL/GenBank/DDBJ databases">
        <title>Genomic Encyclopedia of Type Strains, Phase IV (KMG-IV): sequencing the most valuable type-strain genomes for metagenomic binning, comparative biology and taxonomic classification.</title>
        <authorList>
            <person name="Goeker M."/>
        </authorList>
    </citation>
    <scope>NUCLEOTIDE SEQUENCE [LARGE SCALE GENOMIC DNA]</scope>
    <source>
        <strain evidence="2 3">DSM 12421</strain>
    </source>
</reference>
<dbReference type="InterPro" id="IPR029060">
    <property type="entry name" value="PIN-like_dom_sf"/>
</dbReference>
<dbReference type="RefSeq" id="WP_231113730.1">
    <property type="nucleotide sequence ID" value="NZ_CP045484.1"/>
</dbReference>
<dbReference type="AlphaFoldDB" id="A0A7J9RSS0"/>
<dbReference type="Gene3D" id="3.40.50.1010">
    <property type="entry name" value="5'-nuclease"/>
    <property type="match status" value="1"/>
</dbReference>
<sequence length="106" mass="12084">MRVVASREVFHELYYVLRNMNLSLQDILLKLGALKSIPNIEWIPTTVNMDLLAISSTHQYGISSVFDSYYVASCLLYDKDKTIISTDHVFDKVAGIKRIDPGDFLK</sequence>
<dbReference type="SUPFAM" id="SSF88723">
    <property type="entry name" value="PIN domain-like"/>
    <property type="match status" value="1"/>
</dbReference>
<dbReference type="Proteomes" id="UP000582213">
    <property type="component" value="Unassembled WGS sequence"/>
</dbReference>
<dbReference type="EMBL" id="JACHFY010000010">
    <property type="protein sequence ID" value="MBB5254038.1"/>
    <property type="molecule type" value="Genomic_DNA"/>
</dbReference>
<comment type="caution">
    <text evidence="2">The sequence shown here is derived from an EMBL/GenBank/DDBJ whole genome shotgun (WGS) entry which is preliminary data.</text>
</comment>
<evidence type="ECO:0000313" key="3">
    <source>
        <dbReference type="Proteomes" id="UP000582213"/>
    </source>
</evidence>
<dbReference type="InterPro" id="IPR002716">
    <property type="entry name" value="PIN_dom"/>
</dbReference>
<protein>
    <submittedName>
        <fullName evidence="2">Putative nucleic acid-binding protein</fullName>
    </submittedName>
</protein>
<proteinExistence type="predicted"/>
<dbReference type="GeneID" id="42800610"/>
<evidence type="ECO:0000259" key="1">
    <source>
        <dbReference type="Pfam" id="PF01850"/>
    </source>
</evidence>
<gene>
    <name evidence="2" type="ORF">HNQ62_001811</name>
</gene>